<protein>
    <recommendedName>
        <fullName evidence="9">Glycosyltransferase RgtA/B/C/D-like domain-containing protein</fullName>
    </recommendedName>
</protein>
<keyword evidence="11" id="KW-1185">Reference proteome</keyword>
<feature type="transmembrane region" description="Helical" evidence="8">
    <location>
        <begin position="114"/>
        <end position="131"/>
    </location>
</feature>
<keyword evidence="3" id="KW-0328">Glycosyltransferase</keyword>
<evidence type="ECO:0000256" key="5">
    <source>
        <dbReference type="ARBA" id="ARBA00022692"/>
    </source>
</evidence>
<keyword evidence="7 8" id="KW-0472">Membrane</keyword>
<sequence length="536" mass="58623">MSALSPDGGSLPAPRAKRALLLILLLGLAIRLVGFTDPWSGRADDFHSHFGAFATGGPATNFAEHGLAESLGMPYDWRLALEDGTYIHGWYSHHPALYMWLSGASVAVFGLEPWALRLPALLLSLFSILAVERLASFVWGRRIGVLAALFMAVLPYSVRHGMQVWTEPAIAGTTCLLVRDYLAWLRDGRLRHLVTGAGWLAAGGLLDWPAHFILPAIGLHALVVCVRDGGWPRLRQTLILPVASLATIGLHAAHMHFAVGAEGSAADRGHTLSGVMGLPEGMELSVFVMRQLGNVLRYCGGPATALLAAAALWQSVLALRGRFDREDWMLPALALPGVMYVALFPGRSHNHDFFLVVSLGYIAISLALAWTGVERLAARALGRSAQTVTSILLVMLGSWCLWLDTVEWFRHRSPQMAELVEEPWLAEWIDDPDAVILTHMGRGMALPFYSRAQVVHSVDRAARLRYLCDTVLPELKTGTRVAMLVDLTWAPALADWPQIEQELRGRGELRLFETEYGPFALVDLSAAVPDSSPTDH</sequence>
<evidence type="ECO:0000259" key="9">
    <source>
        <dbReference type="Pfam" id="PF13231"/>
    </source>
</evidence>
<evidence type="ECO:0000256" key="8">
    <source>
        <dbReference type="SAM" id="Phobius"/>
    </source>
</evidence>
<dbReference type="GO" id="GO:0009103">
    <property type="term" value="P:lipopolysaccharide biosynthetic process"/>
    <property type="evidence" value="ECO:0007669"/>
    <property type="project" value="UniProtKB-ARBA"/>
</dbReference>
<accession>A0A518BJD7</accession>
<keyword evidence="5 8" id="KW-0812">Transmembrane</keyword>
<keyword evidence="6 8" id="KW-1133">Transmembrane helix</keyword>
<proteinExistence type="predicted"/>
<dbReference type="GO" id="GO:0016763">
    <property type="term" value="F:pentosyltransferase activity"/>
    <property type="evidence" value="ECO:0007669"/>
    <property type="project" value="TreeGrafter"/>
</dbReference>
<dbReference type="RefSeq" id="WP_145064953.1">
    <property type="nucleotide sequence ID" value="NZ_CP036287.1"/>
</dbReference>
<evidence type="ECO:0000256" key="1">
    <source>
        <dbReference type="ARBA" id="ARBA00004651"/>
    </source>
</evidence>
<dbReference type="EMBL" id="CP036287">
    <property type="protein sequence ID" value="QDU67094.1"/>
    <property type="molecule type" value="Genomic_DNA"/>
</dbReference>
<feature type="domain" description="Glycosyltransferase RgtA/B/C/D-like" evidence="9">
    <location>
        <begin position="93"/>
        <end position="219"/>
    </location>
</feature>
<evidence type="ECO:0000256" key="3">
    <source>
        <dbReference type="ARBA" id="ARBA00022676"/>
    </source>
</evidence>
<keyword evidence="4" id="KW-0808">Transferase</keyword>
<evidence type="ECO:0000256" key="4">
    <source>
        <dbReference type="ARBA" id="ARBA00022679"/>
    </source>
</evidence>
<dbReference type="InterPro" id="IPR038731">
    <property type="entry name" value="RgtA/B/C-like"/>
</dbReference>
<evidence type="ECO:0000256" key="6">
    <source>
        <dbReference type="ARBA" id="ARBA00022989"/>
    </source>
</evidence>
<evidence type="ECO:0000313" key="11">
    <source>
        <dbReference type="Proteomes" id="UP000316921"/>
    </source>
</evidence>
<reference evidence="10 11" key="1">
    <citation type="submission" date="2019-02" db="EMBL/GenBank/DDBJ databases">
        <title>Deep-cultivation of Planctomycetes and their phenomic and genomic characterization uncovers novel biology.</title>
        <authorList>
            <person name="Wiegand S."/>
            <person name="Jogler M."/>
            <person name="Boedeker C."/>
            <person name="Pinto D."/>
            <person name="Vollmers J."/>
            <person name="Rivas-Marin E."/>
            <person name="Kohn T."/>
            <person name="Peeters S.H."/>
            <person name="Heuer A."/>
            <person name="Rast P."/>
            <person name="Oberbeckmann S."/>
            <person name="Bunk B."/>
            <person name="Jeske O."/>
            <person name="Meyerdierks A."/>
            <person name="Storesund J.E."/>
            <person name="Kallscheuer N."/>
            <person name="Luecker S."/>
            <person name="Lage O.M."/>
            <person name="Pohl T."/>
            <person name="Merkel B.J."/>
            <person name="Hornburger P."/>
            <person name="Mueller R.-W."/>
            <person name="Bruemmer F."/>
            <person name="Labrenz M."/>
            <person name="Spormann A.M."/>
            <person name="Op den Camp H."/>
            <person name="Overmann J."/>
            <person name="Amann R."/>
            <person name="Jetten M.S.M."/>
            <person name="Mascher T."/>
            <person name="Medema M.H."/>
            <person name="Devos D.P."/>
            <person name="Kaster A.-K."/>
            <person name="Ovreas L."/>
            <person name="Rohde M."/>
            <person name="Galperin M.Y."/>
            <person name="Jogler C."/>
        </authorList>
    </citation>
    <scope>NUCLEOTIDE SEQUENCE [LARGE SCALE GENOMIC DNA]</scope>
    <source>
        <strain evidence="10 11">Pla133</strain>
    </source>
</reference>
<dbReference type="KEGG" id="pbap:Pla133_21720"/>
<name>A0A518BJD7_9BACT</name>
<dbReference type="InterPro" id="IPR050297">
    <property type="entry name" value="LipidA_mod_glycosyltrf_83"/>
</dbReference>
<dbReference type="Pfam" id="PF13231">
    <property type="entry name" value="PMT_2"/>
    <property type="match status" value="1"/>
</dbReference>
<feature type="transmembrane region" description="Helical" evidence="8">
    <location>
        <begin position="385"/>
        <end position="403"/>
    </location>
</feature>
<feature type="transmembrane region" description="Helical" evidence="8">
    <location>
        <begin position="208"/>
        <end position="226"/>
    </location>
</feature>
<dbReference type="Proteomes" id="UP000316921">
    <property type="component" value="Chromosome"/>
</dbReference>
<gene>
    <name evidence="10" type="ORF">Pla133_21720</name>
</gene>
<keyword evidence="2" id="KW-1003">Cell membrane</keyword>
<dbReference type="PANTHER" id="PTHR33908">
    <property type="entry name" value="MANNOSYLTRANSFERASE YKCB-RELATED"/>
    <property type="match status" value="1"/>
</dbReference>
<evidence type="ECO:0000313" key="10">
    <source>
        <dbReference type="EMBL" id="QDU67094.1"/>
    </source>
</evidence>
<dbReference type="PANTHER" id="PTHR33908:SF11">
    <property type="entry name" value="MEMBRANE PROTEIN"/>
    <property type="match status" value="1"/>
</dbReference>
<feature type="transmembrane region" description="Helical" evidence="8">
    <location>
        <begin position="328"/>
        <end position="346"/>
    </location>
</feature>
<feature type="transmembrane region" description="Helical" evidence="8">
    <location>
        <begin position="295"/>
        <end position="316"/>
    </location>
</feature>
<dbReference type="AlphaFoldDB" id="A0A518BJD7"/>
<evidence type="ECO:0000256" key="7">
    <source>
        <dbReference type="ARBA" id="ARBA00023136"/>
    </source>
</evidence>
<organism evidence="10 11">
    <name type="scientific">Engelhardtia mirabilis</name>
    <dbReference type="NCBI Taxonomy" id="2528011"/>
    <lineage>
        <taxon>Bacteria</taxon>
        <taxon>Pseudomonadati</taxon>
        <taxon>Planctomycetota</taxon>
        <taxon>Planctomycetia</taxon>
        <taxon>Planctomycetia incertae sedis</taxon>
        <taxon>Engelhardtia</taxon>
    </lineage>
</organism>
<feature type="transmembrane region" description="Helical" evidence="8">
    <location>
        <begin position="143"/>
        <end position="158"/>
    </location>
</feature>
<comment type="subcellular location">
    <subcellularLocation>
        <location evidence="1">Cell membrane</location>
        <topology evidence="1">Multi-pass membrane protein</topology>
    </subcellularLocation>
</comment>
<evidence type="ECO:0000256" key="2">
    <source>
        <dbReference type="ARBA" id="ARBA00022475"/>
    </source>
</evidence>
<feature type="transmembrane region" description="Helical" evidence="8">
    <location>
        <begin position="353"/>
        <end position="373"/>
    </location>
</feature>
<dbReference type="GO" id="GO:0005886">
    <property type="term" value="C:plasma membrane"/>
    <property type="evidence" value="ECO:0007669"/>
    <property type="project" value="UniProtKB-SubCell"/>
</dbReference>